<sequence>MIGNANFPQLLGGFQANGATAKAVSVQGAPATEEPGLKTAVGKVTPDFATGPTPAMQASGKALPPFGTSLPLDQTSARNGVDEGGAVSRSQPGAWFEDDAGDAGPELAIQQGFFTMPLAHNATQAAPFTLPSSRVNQPNSETGLRPTEKLEEIALNAGADLRVKADPSAKRSATGISDVTQGLATNPLQPAILNLGESDADPDLPRAAPPAAPASPQAMPQSAAQSPSDAAGPQNSSQTPGSALQVAAAPVSAQPSTSMPMTDTSAALRLAPQLEDAIEQLAETRSAAQANKPELTLRHQEFGAITMRLDTTGGDLRATLSARDPGFVPAIQAALSERAIAMSGEAANAGRNNDQTGSNSQSQSNSQSGTSSGSQGHSQGNGHGHGHGQGWNSGTAYGSSTGSGQGTSQPYTGQTEGRDEESGLDAGSRRMGRGDGSEGDGEIFA</sequence>
<feature type="region of interest" description="Disordered" evidence="1">
    <location>
        <begin position="35"/>
        <end position="102"/>
    </location>
</feature>
<feature type="compositionally biased region" description="Gly residues" evidence="1">
    <location>
        <begin position="379"/>
        <end position="391"/>
    </location>
</feature>
<dbReference type="EMBL" id="JMIW01000006">
    <property type="protein sequence ID" value="KEO89254.1"/>
    <property type="molecule type" value="Genomic_DNA"/>
</dbReference>
<dbReference type="STRING" id="1044.EH31_14600"/>
<keyword evidence="3" id="KW-1185">Reference proteome</keyword>
<feature type="compositionally biased region" description="Low complexity" evidence="1">
    <location>
        <begin position="214"/>
        <end position="234"/>
    </location>
</feature>
<feature type="region of interest" description="Disordered" evidence="1">
    <location>
        <begin position="348"/>
        <end position="445"/>
    </location>
</feature>
<gene>
    <name evidence="2" type="ORF">EH31_14600</name>
</gene>
<feature type="compositionally biased region" description="Low complexity" evidence="1">
    <location>
        <begin position="392"/>
        <end position="415"/>
    </location>
</feature>
<comment type="caution">
    <text evidence="2">The sequence shown here is derived from an EMBL/GenBank/DDBJ whole genome shotgun (WGS) entry which is preliminary data.</text>
</comment>
<name>A0A074M779_ERYLO</name>
<evidence type="ECO:0000313" key="3">
    <source>
        <dbReference type="Proteomes" id="UP000027647"/>
    </source>
</evidence>
<evidence type="ECO:0000256" key="1">
    <source>
        <dbReference type="SAM" id="MobiDB-lite"/>
    </source>
</evidence>
<reference evidence="2 3" key="1">
    <citation type="submission" date="2014-04" db="EMBL/GenBank/DDBJ databases">
        <title>A comprehensive comparison of genomes of Erythrobacter spp. strains.</title>
        <authorList>
            <person name="Zheng Q."/>
        </authorList>
    </citation>
    <scope>NUCLEOTIDE SEQUENCE [LARGE SCALE GENOMIC DNA]</scope>
    <source>
        <strain evidence="2 3">DSM 6997</strain>
    </source>
</reference>
<feature type="region of interest" description="Disordered" evidence="1">
    <location>
        <begin position="193"/>
        <end position="262"/>
    </location>
</feature>
<organism evidence="2 3">
    <name type="scientific">Erythrobacter longus</name>
    <dbReference type="NCBI Taxonomy" id="1044"/>
    <lineage>
        <taxon>Bacteria</taxon>
        <taxon>Pseudomonadati</taxon>
        <taxon>Pseudomonadota</taxon>
        <taxon>Alphaproteobacteria</taxon>
        <taxon>Sphingomonadales</taxon>
        <taxon>Erythrobacteraceae</taxon>
        <taxon>Erythrobacter/Porphyrobacter group</taxon>
        <taxon>Erythrobacter</taxon>
    </lineage>
</organism>
<protein>
    <submittedName>
        <fullName evidence="2">Uncharacterized protein</fullName>
    </submittedName>
</protein>
<dbReference type="AlphaFoldDB" id="A0A074M779"/>
<accession>A0A074M779</accession>
<feature type="compositionally biased region" description="Low complexity" evidence="1">
    <location>
        <begin position="355"/>
        <end position="378"/>
    </location>
</feature>
<feature type="compositionally biased region" description="Polar residues" evidence="1">
    <location>
        <begin position="253"/>
        <end position="262"/>
    </location>
</feature>
<proteinExistence type="predicted"/>
<evidence type="ECO:0000313" key="2">
    <source>
        <dbReference type="EMBL" id="KEO89254.1"/>
    </source>
</evidence>
<dbReference type="Proteomes" id="UP000027647">
    <property type="component" value="Unassembled WGS sequence"/>
</dbReference>